<protein>
    <submittedName>
        <fullName evidence="1">Uncharacterized protein</fullName>
    </submittedName>
</protein>
<dbReference type="Proteomes" id="UP000486351">
    <property type="component" value="Unassembled WGS sequence"/>
</dbReference>
<comment type="caution">
    <text evidence="1">The sequence shown here is derived from an EMBL/GenBank/DDBJ whole genome shotgun (WGS) entry which is preliminary data.</text>
</comment>
<dbReference type="AlphaFoldDB" id="A0A6G0RQA7"/>
<accession>A0A6G0RQA7</accession>
<evidence type="ECO:0000313" key="1">
    <source>
        <dbReference type="EMBL" id="KAE9339379.1"/>
    </source>
</evidence>
<dbReference type="EMBL" id="QXFY01000625">
    <property type="protein sequence ID" value="KAE9339379.1"/>
    <property type="molecule type" value="Genomic_DNA"/>
</dbReference>
<evidence type="ECO:0000313" key="2">
    <source>
        <dbReference type="Proteomes" id="UP000486351"/>
    </source>
</evidence>
<organism evidence="1 2">
    <name type="scientific">Phytophthora fragariae</name>
    <dbReference type="NCBI Taxonomy" id="53985"/>
    <lineage>
        <taxon>Eukaryota</taxon>
        <taxon>Sar</taxon>
        <taxon>Stramenopiles</taxon>
        <taxon>Oomycota</taxon>
        <taxon>Peronosporomycetes</taxon>
        <taxon>Peronosporales</taxon>
        <taxon>Peronosporaceae</taxon>
        <taxon>Phytophthora</taxon>
    </lineage>
</organism>
<proteinExistence type="predicted"/>
<gene>
    <name evidence="1" type="ORF">PF008_g11607</name>
</gene>
<name>A0A6G0RQA7_9STRA</name>
<reference evidence="1 2" key="1">
    <citation type="submission" date="2018-09" db="EMBL/GenBank/DDBJ databases">
        <title>Genomic investigation of the strawberry pathogen Phytophthora fragariae indicates pathogenicity is determined by transcriptional variation in three key races.</title>
        <authorList>
            <person name="Adams T.M."/>
            <person name="Armitage A.D."/>
            <person name="Sobczyk M.K."/>
            <person name="Bates H.J."/>
            <person name="Dunwell J.M."/>
            <person name="Nellist C.F."/>
            <person name="Harrison R.J."/>
        </authorList>
    </citation>
    <scope>NUCLEOTIDE SEQUENCE [LARGE SCALE GENOMIC DNA]</scope>
    <source>
        <strain evidence="1 2">NOV-77</strain>
    </source>
</reference>
<sequence>MFALTPLESFKMLRLKLREALLALLFSDVSGVQLARS</sequence>